<gene>
    <name evidence="3" type="ORF">BP5553_00057</name>
</gene>
<dbReference type="EMBL" id="NPIC01000001">
    <property type="protein sequence ID" value="RDL40078.1"/>
    <property type="molecule type" value="Genomic_DNA"/>
</dbReference>
<protein>
    <recommendedName>
        <fullName evidence="5">BZIP domain-containing protein</fullName>
    </recommendedName>
</protein>
<dbReference type="OrthoDB" id="4505928at2759"/>
<dbReference type="GeneID" id="43592906"/>
<sequence>MTAAKVPTKLSAMTGKWSTKPPDHAITRVRNNQRRHRARVKTHISDLEQKLGDTQRLLSHAEARIAQLTAELDSFRNGHLPSPPCEEPGPESPNGDFIASAGGELADSSMKEHIVPYGTHISRCSSDPRSISIESEAEAVAGTQTEDHFAVSPLASSIGRPRYSSVECTAPIAVDEPHPLCCSSGRVQPSQRPADEASGCTSQISAGAKDALEKAFLSLPMLRGNKESVDQQYPDLDPEQPDESTTLCSNAFVLIEQQNVRGLDISVISERLQQGFRRIESGHGDCGVENRVLFALLDHISSS</sequence>
<dbReference type="Proteomes" id="UP000254866">
    <property type="component" value="Unassembled WGS sequence"/>
</dbReference>
<dbReference type="PANTHER" id="PTHR42070:SF1">
    <property type="entry name" value="FILAMENT ASSOCIATED PROTEIN, PUTATIVE (AFU_ORTHOLOGUE AFUA_8G06630)-RELATED"/>
    <property type="match status" value="1"/>
</dbReference>
<dbReference type="AlphaFoldDB" id="A0A370TX71"/>
<proteinExistence type="predicted"/>
<evidence type="ECO:0000256" key="1">
    <source>
        <dbReference type="SAM" id="Coils"/>
    </source>
</evidence>
<evidence type="ECO:0008006" key="5">
    <source>
        <dbReference type="Google" id="ProtNLM"/>
    </source>
</evidence>
<dbReference type="STRING" id="2656787.A0A370TX71"/>
<reference evidence="3 4" key="1">
    <citation type="journal article" date="2018" name="IMA Fungus">
        <title>IMA Genome-F 9: Draft genome sequence of Annulohypoxylon stygium, Aspergillus mulundensis, Berkeleyomyces basicola (syn. Thielaviopsis basicola), Ceratocystis smalleyi, two Cercospora beticola strains, Coleophoma cylindrospora, Fusarium fracticaudum, Phialophora cf. hyalina, and Morchella septimelata.</title>
        <authorList>
            <person name="Wingfield B.D."/>
            <person name="Bills G.F."/>
            <person name="Dong Y."/>
            <person name="Huang W."/>
            <person name="Nel W.J."/>
            <person name="Swalarsk-Parry B.S."/>
            <person name="Vaghefi N."/>
            <person name="Wilken P.M."/>
            <person name="An Z."/>
            <person name="de Beer Z.W."/>
            <person name="De Vos L."/>
            <person name="Chen L."/>
            <person name="Duong T.A."/>
            <person name="Gao Y."/>
            <person name="Hammerbacher A."/>
            <person name="Kikkert J.R."/>
            <person name="Li Y."/>
            <person name="Li H."/>
            <person name="Li K."/>
            <person name="Li Q."/>
            <person name="Liu X."/>
            <person name="Ma X."/>
            <person name="Naidoo K."/>
            <person name="Pethybridge S.J."/>
            <person name="Sun J."/>
            <person name="Steenkamp E.T."/>
            <person name="van der Nest M.A."/>
            <person name="van Wyk S."/>
            <person name="Wingfield M.J."/>
            <person name="Xiong C."/>
            <person name="Yue Q."/>
            <person name="Zhang X."/>
        </authorList>
    </citation>
    <scope>NUCLEOTIDE SEQUENCE [LARGE SCALE GENOMIC DNA]</scope>
    <source>
        <strain evidence="3 4">BP 5553</strain>
    </source>
</reference>
<dbReference type="RefSeq" id="XP_031872734.1">
    <property type="nucleotide sequence ID" value="XM_032008680.1"/>
</dbReference>
<organism evidence="3 4">
    <name type="scientific">Venustampulla echinocandica</name>
    <dbReference type="NCBI Taxonomy" id="2656787"/>
    <lineage>
        <taxon>Eukaryota</taxon>
        <taxon>Fungi</taxon>
        <taxon>Dikarya</taxon>
        <taxon>Ascomycota</taxon>
        <taxon>Pezizomycotina</taxon>
        <taxon>Leotiomycetes</taxon>
        <taxon>Helotiales</taxon>
        <taxon>Pleuroascaceae</taxon>
        <taxon>Venustampulla</taxon>
    </lineage>
</organism>
<dbReference type="CDD" id="cd14688">
    <property type="entry name" value="bZIP_YAP"/>
    <property type="match status" value="1"/>
</dbReference>
<evidence type="ECO:0000256" key="2">
    <source>
        <dbReference type="SAM" id="MobiDB-lite"/>
    </source>
</evidence>
<feature type="coiled-coil region" evidence="1">
    <location>
        <begin position="44"/>
        <end position="78"/>
    </location>
</feature>
<feature type="region of interest" description="Disordered" evidence="2">
    <location>
        <begin position="1"/>
        <end position="24"/>
    </location>
</feature>
<keyword evidence="1" id="KW-0175">Coiled coil</keyword>
<evidence type="ECO:0000313" key="3">
    <source>
        <dbReference type="EMBL" id="RDL40078.1"/>
    </source>
</evidence>
<evidence type="ECO:0000313" key="4">
    <source>
        <dbReference type="Proteomes" id="UP000254866"/>
    </source>
</evidence>
<dbReference type="Gene3D" id="1.20.5.170">
    <property type="match status" value="1"/>
</dbReference>
<keyword evidence="4" id="KW-1185">Reference proteome</keyword>
<comment type="caution">
    <text evidence="3">The sequence shown here is derived from an EMBL/GenBank/DDBJ whole genome shotgun (WGS) entry which is preliminary data.</text>
</comment>
<dbReference type="PANTHER" id="PTHR42070">
    <property type="entry name" value="FILAMENT ASSOCIATED PROTEIN, PUTATIVE (AFU_ORTHOLOGUE AFUA_8G06630)-RELATED"/>
    <property type="match status" value="1"/>
</dbReference>
<name>A0A370TX71_9HELO</name>
<accession>A0A370TX71</accession>